<name>B7Q147_IXOSC</name>
<reference evidence="3" key="2">
    <citation type="submission" date="2020-05" db="UniProtKB">
        <authorList>
            <consortium name="EnsemblMetazoa"/>
        </authorList>
    </citation>
    <scope>IDENTIFICATION</scope>
    <source>
        <strain evidence="3">wikel</strain>
    </source>
</reference>
<dbReference type="EMBL" id="ABJB010754985">
    <property type="status" value="NOT_ANNOTATED_CDS"/>
    <property type="molecule type" value="Genomic_DNA"/>
</dbReference>
<sequence length="114" mass="13369">MTACSTHMHFLNSDAPLYRTLLAFWLHAILYQHVLTFVTAHRRLRQFAQPVKQYFRTRRANIATQGANFVAINDSSCFWRFSSSLPSHQMALPFEDNTVLSLTQVFFWAWQLDD</sequence>
<dbReference type="EnsemblMetazoa" id="ISCW009127-RA">
    <property type="protein sequence ID" value="ISCW009127-PA"/>
    <property type="gene ID" value="ISCW009127"/>
</dbReference>
<accession>B7Q147</accession>
<dbReference type="InParanoid" id="B7Q147"/>
<feature type="transmembrane region" description="Helical" evidence="1">
    <location>
        <begin position="20"/>
        <end position="40"/>
    </location>
</feature>
<proteinExistence type="predicted"/>
<dbReference type="AlphaFoldDB" id="B7Q147"/>
<keyword evidence="1" id="KW-1133">Transmembrane helix</keyword>
<dbReference type="VEuPathDB" id="VectorBase:ISCW009127"/>
<dbReference type="VEuPathDB" id="VectorBase:ISCI009127"/>
<keyword evidence="4" id="KW-1185">Reference proteome</keyword>
<protein>
    <submittedName>
        <fullName evidence="2 3">Uncharacterized protein</fullName>
    </submittedName>
</protein>
<evidence type="ECO:0000313" key="2">
    <source>
        <dbReference type="EMBL" id="EEC12569.1"/>
    </source>
</evidence>
<dbReference type="HOGENOM" id="CLU_2123789_0_0_1"/>
<gene>
    <name evidence="2" type="ORF">IscW_ISCW009127</name>
</gene>
<evidence type="ECO:0000256" key="1">
    <source>
        <dbReference type="SAM" id="Phobius"/>
    </source>
</evidence>
<dbReference type="EMBL" id="DS835887">
    <property type="protein sequence ID" value="EEC12569.1"/>
    <property type="molecule type" value="Genomic_DNA"/>
</dbReference>
<evidence type="ECO:0000313" key="4">
    <source>
        <dbReference type="Proteomes" id="UP000001555"/>
    </source>
</evidence>
<evidence type="ECO:0000313" key="3">
    <source>
        <dbReference type="EnsemblMetazoa" id="ISCW009127-PA"/>
    </source>
</evidence>
<dbReference type="Proteomes" id="UP000001555">
    <property type="component" value="Unassembled WGS sequence"/>
</dbReference>
<dbReference type="PaxDb" id="6945-B7Q147"/>
<reference evidence="2 4" key="1">
    <citation type="submission" date="2008-03" db="EMBL/GenBank/DDBJ databases">
        <title>Annotation of Ixodes scapularis.</title>
        <authorList>
            <consortium name="Ixodes scapularis Genome Project Consortium"/>
            <person name="Caler E."/>
            <person name="Hannick L.I."/>
            <person name="Bidwell S."/>
            <person name="Joardar V."/>
            <person name="Thiagarajan M."/>
            <person name="Amedeo P."/>
            <person name="Galinsky K.J."/>
            <person name="Schobel S."/>
            <person name="Inman J."/>
            <person name="Hostetler J."/>
            <person name="Miller J."/>
            <person name="Hammond M."/>
            <person name="Megy K."/>
            <person name="Lawson D."/>
            <person name="Kodira C."/>
            <person name="Sutton G."/>
            <person name="Meyer J."/>
            <person name="Hill C.A."/>
            <person name="Birren B."/>
            <person name="Nene V."/>
            <person name="Collins F."/>
            <person name="Alarcon-Chaidez F."/>
            <person name="Wikel S."/>
            <person name="Strausberg R."/>
        </authorList>
    </citation>
    <scope>NUCLEOTIDE SEQUENCE [LARGE SCALE GENOMIC DNA]</scope>
    <source>
        <strain evidence="4">Wikel</strain>
        <strain evidence="2">Wikel colony</strain>
    </source>
</reference>
<keyword evidence="1" id="KW-0472">Membrane</keyword>
<organism>
    <name type="scientific">Ixodes scapularis</name>
    <name type="common">Black-legged tick</name>
    <name type="synonym">Deer tick</name>
    <dbReference type="NCBI Taxonomy" id="6945"/>
    <lineage>
        <taxon>Eukaryota</taxon>
        <taxon>Metazoa</taxon>
        <taxon>Ecdysozoa</taxon>
        <taxon>Arthropoda</taxon>
        <taxon>Chelicerata</taxon>
        <taxon>Arachnida</taxon>
        <taxon>Acari</taxon>
        <taxon>Parasitiformes</taxon>
        <taxon>Ixodida</taxon>
        <taxon>Ixodoidea</taxon>
        <taxon>Ixodidae</taxon>
        <taxon>Ixodinae</taxon>
        <taxon>Ixodes</taxon>
    </lineage>
</organism>
<keyword evidence="1" id="KW-0812">Transmembrane</keyword>